<evidence type="ECO:0000256" key="3">
    <source>
        <dbReference type="ARBA" id="ARBA00022151"/>
    </source>
</evidence>
<dbReference type="AlphaFoldDB" id="A0A3B4Z6J9"/>
<comment type="similarity">
    <text evidence="2">Belongs to the DNA mismatch repair MutS family. MSH3 subfamily.</text>
</comment>
<comment type="subcellular location">
    <subcellularLocation>
        <location evidence="1">Nucleus</location>
    </subcellularLocation>
</comment>
<dbReference type="InterPro" id="IPR027417">
    <property type="entry name" value="P-loop_NTPase"/>
</dbReference>
<dbReference type="Gene3D" id="3.30.420.110">
    <property type="entry name" value="MutS, connector domain"/>
    <property type="match status" value="1"/>
</dbReference>
<evidence type="ECO:0000256" key="9">
    <source>
        <dbReference type="ARBA" id="ARBA00023242"/>
    </source>
</evidence>
<keyword evidence="4" id="KW-0547">Nucleotide-binding</keyword>
<evidence type="ECO:0000256" key="6">
    <source>
        <dbReference type="ARBA" id="ARBA00022840"/>
    </source>
</evidence>
<protein>
    <recommendedName>
        <fullName evidence="3 10">DNA mismatch repair protein MSH3</fullName>
    </recommendedName>
    <alternativeName>
        <fullName evidence="3 10">DNA mismatch repair protein MSH3</fullName>
    </alternativeName>
</protein>
<dbReference type="GO" id="GO:0030983">
    <property type="term" value="F:mismatched DNA binding"/>
    <property type="evidence" value="ECO:0007669"/>
    <property type="project" value="InterPro"/>
</dbReference>
<dbReference type="Gene3D" id="1.10.1420.10">
    <property type="match status" value="1"/>
</dbReference>
<dbReference type="GeneTree" id="ENSGT00550000074949"/>
<evidence type="ECO:0000256" key="8">
    <source>
        <dbReference type="ARBA" id="ARBA00023204"/>
    </source>
</evidence>
<feature type="region of interest" description="Disordered" evidence="11">
    <location>
        <begin position="28"/>
        <end position="76"/>
    </location>
</feature>
<dbReference type="PANTHER" id="PTHR11361:SF122">
    <property type="entry name" value="DNA MISMATCH REPAIR PROTEIN MSH3"/>
    <property type="match status" value="1"/>
</dbReference>
<dbReference type="SUPFAM" id="SSF53150">
    <property type="entry name" value="DNA repair protein MutS, domain II"/>
    <property type="match status" value="1"/>
</dbReference>
<evidence type="ECO:0000256" key="10">
    <source>
        <dbReference type="ARBA" id="ARBA00073774"/>
    </source>
</evidence>
<dbReference type="GO" id="GO:0005524">
    <property type="term" value="F:ATP binding"/>
    <property type="evidence" value="ECO:0007669"/>
    <property type="project" value="UniProtKB-KW"/>
</dbReference>
<dbReference type="InterPro" id="IPR000432">
    <property type="entry name" value="DNA_mismatch_repair_MutS_C"/>
</dbReference>
<evidence type="ECO:0000256" key="7">
    <source>
        <dbReference type="ARBA" id="ARBA00023125"/>
    </source>
</evidence>
<evidence type="ECO:0000313" key="13">
    <source>
        <dbReference type="Ensembl" id="ENSSPAP00000002239.1"/>
    </source>
</evidence>
<dbReference type="Pfam" id="PF00488">
    <property type="entry name" value="MutS_V"/>
    <property type="match status" value="1"/>
</dbReference>
<dbReference type="SUPFAM" id="SSF52540">
    <property type="entry name" value="P-loop containing nucleoside triphosphate hydrolases"/>
    <property type="match status" value="1"/>
</dbReference>
<dbReference type="InterPro" id="IPR016151">
    <property type="entry name" value="DNA_mismatch_repair_MutS_N"/>
</dbReference>
<dbReference type="GO" id="GO:0005634">
    <property type="term" value="C:nucleus"/>
    <property type="evidence" value="ECO:0007669"/>
    <property type="project" value="UniProtKB-SubCell"/>
</dbReference>
<accession>A0A3B4Z6J9</accession>
<dbReference type="InterPro" id="IPR007695">
    <property type="entry name" value="DNA_mismatch_repair_MutS-lik_N"/>
</dbReference>
<dbReference type="InterPro" id="IPR007860">
    <property type="entry name" value="DNA_mmatch_repair_MutS_con_dom"/>
</dbReference>
<evidence type="ECO:0000256" key="5">
    <source>
        <dbReference type="ARBA" id="ARBA00022763"/>
    </source>
</evidence>
<name>A0A3B4Z6J9_9TELE</name>
<keyword evidence="9" id="KW-0539">Nucleus</keyword>
<keyword evidence="5" id="KW-0227">DNA damage</keyword>
<dbReference type="InterPro" id="IPR036187">
    <property type="entry name" value="DNA_mismatch_repair_MutS_sf"/>
</dbReference>
<dbReference type="SMART" id="SM00534">
    <property type="entry name" value="MUTSac"/>
    <property type="match status" value="1"/>
</dbReference>
<dbReference type="FunFam" id="3.40.1170.10:FF:000004">
    <property type="entry name" value="DNA mismatch repair protein"/>
    <property type="match status" value="1"/>
</dbReference>
<dbReference type="SUPFAM" id="SSF48334">
    <property type="entry name" value="DNA repair protein MutS, domain III"/>
    <property type="match status" value="1"/>
</dbReference>
<dbReference type="PANTHER" id="PTHR11361">
    <property type="entry name" value="DNA MISMATCH REPAIR PROTEIN MUTS FAMILY MEMBER"/>
    <property type="match status" value="1"/>
</dbReference>
<dbReference type="Gene3D" id="3.40.1170.10">
    <property type="entry name" value="DNA repair protein MutS, domain I"/>
    <property type="match status" value="1"/>
</dbReference>
<evidence type="ECO:0000259" key="12">
    <source>
        <dbReference type="PROSITE" id="PS00486"/>
    </source>
</evidence>
<organism evidence="13">
    <name type="scientific">Stegastes partitus</name>
    <name type="common">bicolor damselfish</name>
    <dbReference type="NCBI Taxonomy" id="144197"/>
    <lineage>
        <taxon>Eukaryota</taxon>
        <taxon>Metazoa</taxon>
        <taxon>Chordata</taxon>
        <taxon>Craniata</taxon>
        <taxon>Vertebrata</taxon>
        <taxon>Euteleostomi</taxon>
        <taxon>Actinopterygii</taxon>
        <taxon>Neopterygii</taxon>
        <taxon>Teleostei</taxon>
        <taxon>Neoteleostei</taxon>
        <taxon>Acanthomorphata</taxon>
        <taxon>Ovalentaria</taxon>
        <taxon>Pomacentridae</taxon>
        <taxon>Stegastes</taxon>
    </lineage>
</organism>
<dbReference type="Ensembl" id="ENSSPAT00000002275.1">
    <property type="protein sequence ID" value="ENSSPAP00000002239.1"/>
    <property type="gene ID" value="ENSSPAG00000001698.1"/>
</dbReference>
<dbReference type="GO" id="GO:0006298">
    <property type="term" value="P:mismatch repair"/>
    <property type="evidence" value="ECO:0007669"/>
    <property type="project" value="InterPro"/>
</dbReference>
<dbReference type="FunFam" id="1.10.1420.10:FF:000004">
    <property type="entry name" value="DNA mismatch repair protein Msh3"/>
    <property type="match status" value="1"/>
</dbReference>
<evidence type="ECO:0000256" key="4">
    <source>
        <dbReference type="ARBA" id="ARBA00022741"/>
    </source>
</evidence>
<proteinExistence type="inferred from homology"/>
<dbReference type="InterPro" id="IPR007861">
    <property type="entry name" value="DNA_mismatch_repair_MutS_clamp"/>
</dbReference>
<feature type="domain" description="DNA mismatch repair proteins mutS family" evidence="12">
    <location>
        <begin position="751"/>
        <end position="767"/>
    </location>
</feature>
<evidence type="ECO:0000256" key="11">
    <source>
        <dbReference type="SAM" id="MobiDB-lite"/>
    </source>
</evidence>
<keyword evidence="6" id="KW-0067">ATP-binding</keyword>
<feature type="compositionally biased region" description="Basic and acidic residues" evidence="11">
    <location>
        <begin position="49"/>
        <end position="60"/>
    </location>
</feature>
<reference evidence="13" key="1">
    <citation type="submission" date="2023-09" db="UniProtKB">
        <authorList>
            <consortium name="Ensembl"/>
        </authorList>
    </citation>
    <scope>IDENTIFICATION</scope>
</reference>
<dbReference type="GO" id="GO:0016447">
    <property type="term" value="P:somatic recombination of immunoglobulin gene segments"/>
    <property type="evidence" value="ECO:0007669"/>
    <property type="project" value="TreeGrafter"/>
</dbReference>
<dbReference type="GO" id="GO:0006312">
    <property type="term" value="P:mitotic recombination"/>
    <property type="evidence" value="ECO:0007669"/>
    <property type="project" value="TreeGrafter"/>
</dbReference>
<dbReference type="STRING" id="144197.ENSSPAP00000002239"/>
<dbReference type="SUPFAM" id="SSF55271">
    <property type="entry name" value="DNA repair protein MutS, domain I"/>
    <property type="match status" value="1"/>
</dbReference>
<evidence type="ECO:0000256" key="1">
    <source>
        <dbReference type="ARBA" id="ARBA00004123"/>
    </source>
</evidence>
<keyword evidence="7" id="KW-0238">DNA-binding</keyword>
<keyword evidence="8" id="KW-0234">DNA repair</keyword>
<feature type="compositionally biased region" description="Polar residues" evidence="11">
    <location>
        <begin position="28"/>
        <end position="39"/>
    </location>
</feature>
<dbReference type="Gene3D" id="3.40.50.300">
    <property type="entry name" value="P-loop containing nucleotide triphosphate hydrolases"/>
    <property type="match status" value="1"/>
</dbReference>
<dbReference type="InterPro" id="IPR045076">
    <property type="entry name" value="MutS"/>
</dbReference>
<dbReference type="Pfam" id="PF05190">
    <property type="entry name" value="MutS_IV"/>
    <property type="match status" value="1"/>
</dbReference>
<dbReference type="InterPro" id="IPR017261">
    <property type="entry name" value="DNA_mismatch_repair_MutS/MSH"/>
</dbReference>
<dbReference type="Pfam" id="PF01624">
    <property type="entry name" value="MutS_I"/>
    <property type="match status" value="1"/>
</dbReference>
<dbReference type="PIRSF" id="PIRSF037677">
    <property type="entry name" value="DNA_mis_repair_Msh6"/>
    <property type="match status" value="1"/>
</dbReference>
<dbReference type="PROSITE" id="PS00486">
    <property type="entry name" value="DNA_MISMATCH_REPAIR_2"/>
    <property type="match status" value="1"/>
</dbReference>
<evidence type="ECO:0000256" key="2">
    <source>
        <dbReference type="ARBA" id="ARBA00007094"/>
    </source>
</evidence>
<dbReference type="SMART" id="SM00533">
    <property type="entry name" value="MUTSd"/>
    <property type="match status" value="1"/>
</dbReference>
<dbReference type="InterPro" id="IPR007696">
    <property type="entry name" value="DNA_mismatch_repair_MutS_core"/>
</dbReference>
<dbReference type="Pfam" id="PF05188">
    <property type="entry name" value="MutS_II"/>
    <property type="match status" value="1"/>
</dbReference>
<sequence>STETSTESSMPKSLKKSCSAQTSISRYFGGQHSSSSRTQCGIKPSPADHLQRAGGGKDAEPSPPSESSAASRRSKSVYTPLEQQVVQLKQQHKDALLAVECGYKYRFFGEDAETAAKELNIVCHLDHNFMTCSIPTHRLFVHVRRLVSHGHKVGVVKQTETSAIKASGANRNSLFTRQLSALYTKSTLVGEDVNPVCRLGDVEEGACGDVVLDPPDSFLLCISENWDKPRKQLTVGLVAVQPSTGDVLLDCFPDGSSRSELEGRVLKINPVEILVPSDLSEQTLRLLHSIANASAQADDRVRVEKRDGAQFEFASAMNTVTEFYCHSQEKGSRSLSSVASLESPVICCLGPLIRYLQEFNLERVLRSESSFRRLSCESEGLILSAATLRNLEILNNQVKTHPSWRFWPLIKHHVQYQQLKTETSTPCNFLDTTSSTKQHLPFKPVLIVYFAKLKPLLVVRHVTGSRHVRIVFLCRLGNKTELFSDLSGFPVLQERTEQIQSVLGEIQDHRREVRLTLKAPALDYTAVSGQEFLIEVKNSLSSAVPRDWVKISSTKAVSRYHSPFLVDRYKKLLQLREQLLLDCQREWTNFLDQFGEHYHTMKRAISHLATVDCLLSLAEVAKQGDYCRPEVCENQHQIMIRDGRHPAIDLLMGENNQYVPNHTELQGDGRRTMIITGPNMGGKSSYIRQVAIICVMAQMGSYVPASEARLGVLDGIYTRMGASDNIYKGRSTFMEELTEASEIISRATERSLVILDELGRGTSTHDGIAIAYATLEHFIRDVKALTLFVTHYPPLCELERLYPEHVSNYHMAFLLNEPDIAADGECEIQPEFITFLYQLTGGAAGRSYGLNVARLADIPDPILHTAARKARELESMVNARR</sequence>
<dbReference type="InterPro" id="IPR036678">
    <property type="entry name" value="MutS_con_dom_sf"/>
</dbReference>
<dbReference type="GO" id="GO:0140664">
    <property type="term" value="F:ATP-dependent DNA damage sensor activity"/>
    <property type="evidence" value="ECO:0007669"/>
    <property type="project" value="InterPro"/>
</dbReference>